<feature type="repeat" description="PPR" evidence="3">
    <location>
        <begin position="174"/>
        <end position="208"/>
    </location>
</feature>
<dbReference type="SUPFAM" id="SSF81901">
    <property type="entry name" value="HCP-like"/>
    <property type="match status" value="1"/>
</dbReference>
<feature type="repeat" description="PPR" evidence="3">
    <location>
        <begin position="45"/>
        <end position="79"/>
    </location>
</feature>
<dbReference type="Pfam" id="PF01535">
    <property type="entry name" value="PPR"/>
    <property type="match status" value="2"/>
</dbReference>
<proteinExistence type="inferred from homology"/>
<dbReference type="NCBIfam" id="TIGR00756">
    <property type="entry name" value="PPR"/>
    <property type="match status" value="6"/>
</dbReference>
<feature type="repeat" description="PPR" evidence="3">
    <location>
        <begin position="382"/>
        <end position="416"/>
    </location>
</feature>
<dbReference type="InterPro" id="IPR051240">
    <property type="entry name" value="Mito_RNA-Proc/Resp"/>
</dbReference>
<reference evidence="4" key="1">
    <citation type="submission" date="2024-03" db="EMBL/GenBank/DDBJ databases">
        <title>WGS assembly of Saponaria officinalis var. Norfolk2.</title>
        <authorList>
            <person name="Jenkins J."/>
            <person name="Shu S."/>
            <person name="Grimwood J."/>
            <person name="Barry K."/>
            <person name="Goodstein D."/>
            <person name="Schmutz J."/>
            <person name="Leebens-Mack J."/>
            <person name="Osbourn A."/>
        </authorList>
    </citation>
    <scope>NUCLEOTIDE SEQUENCE [LARGE SCALE GENOMIC DNA]</scope>
    <source>
        <strain evidence="4">JIC</strain>
    </source>
</reference>
<keyword evidence="5" id="KW-1185">Reference proteome</keyword>
<dbReference type="InterPro" id="IPR002885">
    <property type="entry name" value="PPR_rpt"/>
</dbReference>
<protein>
    <recommendedName>
        <fullName evidence="6">Pentatricopeptide repeat-containing protein</fullName>
    </recommendedName>
</protein>
<organism evidence="4 5">
    <name type="scientific">Saponaria officinalis</name>
    <name type="common">Common soapwort</name>
    <name type="synonym">Lychnis saponaria</name>
    <dbReference type="NCBI Taxonomy" id="3572"/>
    <lineage>
        <taxon>Eukaryota</taxon>
        <taxon>Viridiplantae</taxon>
        <taxon>Streptophyta</taxon>
        <taxon>Embryophyta</taxon>
        <taxon>Tracheophyta</taxon>
        <taxon>Spermatophyta</taxon>
        <taxon>Magnoliopsida</taxon>
        <taxon>eudicotyledons</taxon>
        <taxon>Gunneridae</taxon>
        <taxon>Pentapetalae</taxon>
        <taxon>Caryophyllales</taxon>
        <taxon>Caryophyllaceae</taxon>
        <taxon>Caryophylleae</taxon>
        <taxon>Saponaria</taxon>
    </lineage>
</organism>
<accession>A0AAW1I0G9</accession>
<feature type="repeat" description="PPR" evidence="3">
    <location>
        <begin position="80"/>
        <end position="114"/>
    </location>
</feature>
<evidence type="ECO:0000313" key="5">
    <source>
        <dbReference type="Proteomes" id="UP001443914"/>
    </source>
</evidence>
<comment type="similarity">
    <text evidence="1">Belongs to the PPR family. P subfamily.</text>
</comment>
<dbReference type="PROSITE" id="PS51375">
    <property type="entry name" value="PPR"/>
    <property type="match status" value="6"/>
</dbReference>
<keyword evidence="2" id="KW-0677">Repeat</keyword>
<comment type="caution">
    <text evidence="4">The sequence shown here is derived from an EMBL/GenBank/DDBJ whole genome shotgun (WGS) entry which is preliminary data.</text>
</comment>
<dbReference type="PANTHER" id="PTHR47933:SF10">
    <property type="entry name" value="OS03G0162900 PROTEIN"/>
    <property type="match status" value="1"/>
</dbReference>
<dbReference type="EMBL" id="JBDFQZ010000010">
    <property type="protein sequence ID" value="KAK9682813.1"/>
    <property type="molecule type" value="Genomic_DNA"/>
</dbReference>
<dbReference type="InterPro" id="IPR011990">
    <property type="entry name" value="TPR-like_helical_dom_sf"/>
</dbReference>
<feature type="repeat" description="PPR" evidence="3">
    <location>
        <begin position="209"/>
        <end position="243"/>
    </location>
</feature>
<name>A0AAW1I0G9_SAPOF</name>
<evidence type="ECO:0000256" key="1">
    <source>
        <dbReference type="ARBA" id="ARBA00007626"/>
    </source>
</evidence>
<dbReference type="Pfam" id="PF13041">
    <property type="entry name" value="PPR_2"/>
    <property type="match status" value="4"/>
</dbReference>
<evidence type="ECO:0008006" key="6">
    <source>
        <dbReference type="Google" id="ProtNLM"/>
    </source>
</evidence>
<evidence type="ECO:0000313" key="4">
    <source>
        <dbReference type="EMBL" id="KAK9682813.1"/>
    </source>
</evidence>
<dbReference type="PANTHER" id="PTHR47933">
    <property type="entry name" value="PENTATRICOPEPTIDE REPEAT-CONTAINING PROTEIN 1, MITOCHONDRIAL"/>
    <property type="match status" value="1"/>
</dbReference>
<dbReference type="AlphaFoldDB" id="A0AAW1I0G9"/>
<dbReference type="GO" id="GO:0003729">
    <property type="term" value="F:mRNA binding"/>
    <property type="evidence" value="ECO:0007669"/>
    <property type="project" value="TreeGrafter"/>
</dbReference>
<dbReference type="Gene3D" id="1.25.40.10">
    <property type="entry name" value="Tetratricopeptide repeat domain"/>
    <property type="match status" value="4"/>
</dbReference>
<sequence length="486" mass="56263">MRHLGLGKLEFSNKERTIILKEQVSWERAMSIFEWFKKKGCYELNVIHYNIMLRILGKARKWDELERMWDEMRDKKIAPINSTYGMLIDVYSKGGLMEKAVVWLQRMNEEGMQPDEVTMGVVVQMYKKAGEFRKAEEFFKMWSCGKSSKYVKSRVERASVVPSKPSVGTHHSLSLYTYNTLIDTYGKAGQLQEMAHTFQKMLKDGVVPDTITFNMMIHIYGNMGMIDQVNMLVKKMEELKCTPHTRTYNILISLYAKRDDIDLAYSYFTKMKEAGLEPDVVGYRTLLYAFSIRHMVVEAELLVSEMDERGLEIDEFTQSALTRMYIDAVMLDKSWSWFERFHLEGKMSSECYSANIDAYGERGYVDEAEKVFVCCHDMNKIGVVEFNVMIKTYGIGKKYDKACKLFGSMEKRGVVPDRCSYIFLIQLLAAADLPHIAKPYLLQMQEGGFSERLCPVQCSNPELLETRRVGNGQKLVQRDDWVQCAA</sequence>
<dbReference type="Proteomes" id="UP001443914">
    <property type="component" value="Unassembled WGS sequence"/>
</dbReference>
<evidence type="ECO:0000256" key="2">
    <source>
        <dbReference type="ARBA" id="ARBA00022737"/>
    </source>
</evidence>
<feature type="repeat" description="PPR" evidence="3">
    <location>
        <begin position="244"/>
        <end position="278"/>
    </location>
</feature>
<evidence type="ECO:0000256" key="3">
    <source>
        <dbReference type="PROSITE-ProRule" id="PRU00708"/>
    </source>
</evidence>
<gene>
    <name evidence="4" type="ORF">RND81_10G098200</name>
</gene>